<comment type="catalytic activity">
    <reaction evidence="6">
        <text>Exonucleolytic cleavage in either 5'- to 3'- or 3'- to 5'-direction to yield nucleoside 5'-phosphates.</text>
        <dbReference type="EC" id="3.1.11.6"/>
    </reaction>
</comment>
<evidence type="ECO:0000256" key="5">
    <source>
        <dbReference type="ARBA" id="ARBA00022839"/>
    </source>
</evidence>
<dbReference type="GO" id="GO:0008855">
    <property type="term" value="F:exodeoxyribonuclease VII activity"/>
    <property type="evidence" value="ECO:0007669"/>
    <property type="project" value="UniProtKB-UniRule"/>
</dbReference>
<comment type="subunit">
    <text evidence="6">Heterooligomer composed of large and small subunits.</text>
</comment>
<reference evidence="7 8" key="1">
    <citation type="submission" date="2015-12" db="EMBL/GenBank/DDBJ databases">
        <title>Draft genome sequence of Acidibacillus ferrooxidans ITV001, isolated from a chalcopyrite acid mine drainage site in Brazil.</title>
        <authorList>
            <person name="Dall'Agnol H."/>
            <person name="Nancucheo I."/>
            <person name="Johnson B."/>
            <person name="Oliveira R."/>
            <person name="Leite L."/>
            <person name="Pylro V."/>
            <person name="Nunes G.L."/>
            <person name="Tzotzos G."/>
            <person name="Fernandes G.R."/>
            <person name="Dutra J."/>
            <person name="Orellana S.C."/>
            <person name="Oliveira G."/>
        </authorList>
    </citation>
    <scope>NUCLEOTIDE SEQUENCE [LARGE SCALE GENOMIC DNA]</scope>
    <source>
        <strain evidence="8">ITV01</strain>
    </source>
</reference>
<evidence type="ECO:0000256" key="4">
    <source>
        <dbReference type="ARBA" id="ARBA00022801"/>
    </source>
</evidence>
<gene>
    <name evidence="6" type="primary">xseB</name>
    <name evidence="7" type="ORF">ATW55_08195</name>
</gene>
<keyword evidence="8" id="KW-1185">Reference proteome</keyword>
<evidence type="ECO:0000256" key="6">
    <source>
        <dbReference type="HAMAP-Rule" id="MF_00337"/>
    </source>
</evidence>
<keyword evidence="4 6" id="KW-0378">Hydrolase</keyword>
<evidence type="ECO:0000313" key="8">
    <source>
        <dbReference type="Proteomes" id="UP000053557"/>
    </source>
</evidence>
<dbReference type="GO" id="GO:0006308">
    <property type="term" value="P:DNA catabolic process"/>
    <property type="evidence" value="ECO:0007669"/>
    <property type="project" value="UniProtKB-UniRule"/>
</dbReference>
<evidence type="ECO:0000256" key="1">
    <source>
        <dbReference type="ARBA" id="ARBA00009998"/>
    </source>
</evidence>
<dbReference type="EC" id="3.1.11.6" evidence="6"/>
<dbReference type="EMBL" id="LPVJ01000009">
    <property type="protein sequence ID" value="KUO96931.1"/>
    <property type="molecule type" value="Genomic_DNA"/>
</dbReference>
<name>A0A124IWC0_9BACL</name>
<dbReference type="PANTHER" id="PTHR34137:SF1">
    <property type="entry name" value="EXODEOXYRIBONUCLEASE 7 SMALL SUBUNIT"/>
    <property type="match status" value="1"/>
</dbReference>
<proteinExistence type="inferred from homology"/>
<comment type="subcellular location">
    <subcellularLocation>
        <location evidence="6">Cytoplasm</location>
    </subcellularLocation>
</comment>
<dbReference type="PANTHER" id="PTHR34137">
    <property type="entry name" value="EXODEOXYRIBONUCLEASE 7 SMALL SUBUNIT"/>
    <property type="match status" value="1"/>
</dbReference>
<dbReference type="SUPFAM" id="SSF116842">
    <property type="entry name" value="XseB-like"/>
    <property type="match status" value="1"/>
</dbReference>
<keyword evidence="3 6" id="KW-0540">Nuclease</keyword>
<comment type="similarity">
    <text evidence="1 6">Belongs to the XseB family.</text>
</comment>
<comment type="function">
    <text evidence="6">Bidirectionally degrades single-stranded DNA into large acid-insoluble oligonucleotides, which are then degraded further into small acid-soluble oligonucleotides.</text>
</comment>
<keyword evidence="2 6" id="KW-0963">Cytoplasm</keyword>
<dbReference type="Gene3D" id="1.10.287.1040">
    <property type="entry name" value="Exonuclease VII, small subunit"/>
    <property type="match status" value="1"/>
</dbReference>
<dbReference type="AlphaFoldDB" id="A0A124IWC0"/>
<sequence>MPAALDEQMSFESALIRLEEVVRVLESGELSLDVALSTYQEGMQLVGFCRERLKNAEQRVEQVTAAQGELLHTAFLAEEIKG</sequence>
<dbReference type="GO" id="GO:0009318">
    <property type="term" value="C:exodeoxyribonuclease VII complex"/>
    <property type="evidence" value="ECO:0007669"/>
    <property type="project" value="UniProtKB-UniRule"/>
</dbReference>
<evidence type="ECO:0000256" key="3">
    <source>
        <dbReference type="ARBA" id="ARBA00022722"/>
    </source>
</evidence>
<dbReference type="NCBIfam" id="TIGR01280">
    <property type="entry name" value="xseB"/>
    <property type="match status" value="1"/>
</dbReference>
<organism evidence="7 8">
    <name type="scientific">Ferroacidibacillus organovorans</name>
    <dbReference type="NCBI Taxonomy" id="1765683"/>
    <lineage>
        <taxon>Bacteria</taxon>
        <taxon>Bacillati</taxon>
        <taxon>Bacillota</taxon>
        <taxon>Bacilli</taxon>
        <taxon>Bacillales</taxon>
        <taxon>Alicyclobacillaceae</taxon>
        <taxon>Ferroacidibacillus</taxon>
    </lineage>
</organism>
<evidence type="ECO:0000256" key="2">
    <source>
        <dbReference type="ARBA" id="ARBA00022490"/>
    </source>
</evidence>
<dbReference type="HAMAP" id="MF_00337">
    <property type="entry name" value="Exonuc_7_S"/>
    <property type="match status" value="1"/>
</dbReference>
<comment type="caution">
    <text evidence="7">The sequence shown here is derived from an EMBL/GenBank/DDBJ whole genome shotgun (WGS) entry which is preliminary data.</text>
</comment>
<accession>A0A124IWC0</accession>
<dbReference type="InterPro" id="IPR037004">
    <property type="entry name" value="Exonuc_VII_ssu_sf"/>
</dbReference>
<protein>
    <recommendedName>
        <fullName evidence="6">Exodeoxyribonuclease 7 small subunit</fullName>
        <ecNumber evidence="6">3.1.11.6</ecNumber>
    </recommendedName>
    <alternativeName>
        <fullName evidence="6">Exodeoxyribonuclease VII small subunit</fullName>
        <shortName evidence="6">Exonuclease VII small subunit</shortName>
    </alternativeName>
</protein>
<dbReference type="GO" id="GO:0005829">
    <property type="term" value="C:cytosol"/>
    <property type="evidence" value="ECO:0007669"/>
    <property type="project" value="TreeGrafter"/>
</dbReference>
<dbReference type="OrthoDB" id="9798666at2"/>
<dbReference type="Proteomes" id="UP000053557">
    <property type="component" value="Unassembled WGS sequence"/>
</dbReference>
<dbReference type="InterPro" id="IPR003761">
    <property type="entry name" value="Exonuc_VII_S"/>
</dbReference>
<evidence type="ECO:0000313" key="7">
    <source>
        <dbReference type="EMBL" id="KUO96931.1"/>
    </source>
</evidence>
<keyword evidence="5 6" id="KW-0269">Exonuclease</keyword>
<dbReference type="Pfam" id="PF02609">
    <property type="entry name" value="Exonuc_VII_S"/>
    <property type="match status" value="1"/>
</dbReference>